<dbReference type="InterPro" id="IPR000847">
    <property type="entry name" value="LysR_HTH_N"/>
</dbReference>
<dbReference type="Pfam" id="PF00126">
    <property type="entry name" value="HTH_1"/>
    <property type="match status" value="1"/>
</dbReference>
<dbReference type="Pfam" id="PF03466">
    <property type="entry name" value="LysR_substrate"/>
    <property type="match status" value="1"/>
</dbReference>
<comment type="similarity">
    <text evidence="1">Belongs to the LysR transcriptional regulatory family.</text>
</comment>
<accession>A0A4R6VSE9</accession>
<organism evidence="6 7">
    <name type="scientific">Actinomycetospora succinea</name>
    <dbReference type="NCBI Taxonomy" id="663603"/>
    <lineage>
        <taxon>Bacteria</taxon>
        <taxon>Bacillati</taxon>
        <taxon>Actinomycetota</taxon>
        <taxon>Actinomycetes</taxon>
        <taxon>Pseudonocardiales</taxon>
        <taxon>Pseudonocardiaceae</taxon>
        <taxon>Actinomycetospora</taxon>
    </lineage>
</organism>
<dbReference type="Gene3D" id="3.40.190.10">
    <property type="entry name" value="Periplasmic binding protein-like II"/>
    <property type="match status" value="2"/>
</dbReference>
<dbReference type="GO" id="GO:0003700">
    <property type="term" value="F:DNA-binding transcription factor activity"/>
    <property type="evidence" value="ECO:0007669"/>
    <property type="project" value="InterPro"/>
</dbReference>
<evidence type="ECO:0000256" key="3">
    <source>
        <dbReference type="ARBA" id="ARBA00023125"/>
    </source>
</evidence>
<evidence type="ECO:0000256" key="1">
    <source>
        <dbReference type="ARBA" id="ARBA00009437"/>
    </source>
</evidence>
<proteinExistence type="inferred from homology"/>
<feature type="domain" description="HTH lysR-type" evidence="5">
    <location>
        <begin position="11"/>
        <end position="68"/>
    </location>
</feature>
<dbReference type="RefSeq" id="WP_133824759.1">
    <property type="nucleotide sequence ID" value="NZ_BAABHR010000023.1"/>
</dbReference>
<dbReference type="InterPro" id="IPR037402">
    <property type="entry name" value="YidZ_PBP2"/>
</dbReference>
<dbReference type="SUPFAM" id="SSF46785">
    <property type="entry name" value="Winged helix' DNA-binding domain"/>
    <property type="match status" value="1"/>
</dbReference>
<dbReference type="SUPFAM" id="SSF53850">
    <property type="entry name" value="Periplasmic binding protein-like II"/>
    <property type="match status" value="1"/>
</dbReference>
<dbReference type="OrthoDB" id="8717159at2"/>
<dbReference type="PRINTS" id="PR00039">
    <property type="entry name" value="HTHLYSR"/>
</dbReference>
<keyword evidence="3 6" id="KW-0238">DNA-binding</keyword>
<sequence>MSRSRASLANLDLNLVVFLRELLRERNVTRAAERIGVTQPAASAALLRLRRHFADELLVRNGAQFVLSPLAEQLAGQVEPVCESLEALFVTTGDFRADDSRREFTLLMPDYVVTALGETLSRTMYRAAPGTRLHVKLVNEALPADPLDTLRVIDGILSAPTQALRTAGIRDLELFRDRWVCVLDRDNPAADGLGLRELEALPWVVPHHPDGGYPASYPLTPLLARLSRRPHVAVRVDSYRATPYFVAGTDRVAVMQRRLAVTFADRSDLRIVPCPGDPPEIVECLWWHQRLDDDPAHRWLRGVVRQAARLAPEISLPDHGAITATSHTSG</sequence>
<dbReference type="PANTHER" id="PTHR30118:SF15">
    <property type="entry name" value="TRANSCRIPTIONAL REGULATORY PROTEIN"/>
    <property type="match status" value="1"/>
</dbReference>
<dbReference type="Proteomes" id="UP000295705">
    <property type="component" value="Unassembled WGS sequence"/>
</dbReference>
<evidence type="ECO:0000256" key="2">
    <source>
        <dbReference type="ARBA" id="ARBA00023015"/>
    </source>
</evidence>
<keyword evidence="7" id="KW-1185">Reference proteome</keyword>
<dbReference type="InterPro" id="IPR036388">
    <property type="entry name" value="WH-like_DNA-bd_sf"/>
</dbReference>
<evidence type="ECO:0000259" key="5">
    <source>
        <dbReference type="PROSITE" id="PS50931"/>
    </source>
</evidence>
<dbReference type="AlphaFoldDB" id="A0A4R6VSE9"/>
<name>A0A4R6VSE9_9PSEU</name>
<keyword evidence="2" id="KW-0805">Transcription regulation</keyword>
<dbReference type="CDD" id="cd08417">
    <property type="entry name" value="PBP2_Nitroaromatics_like"/>
    <property type="match status" value="1"/>
</dbReference>
<reference evidence="6 7" key="1">
    <citation type="submission" date="2019-03" db="EMBL/GenBank/DDBJ databases">
        <title>Genomic Encyclopedia of Type Strains, Phase IV (KMG-IV): sequencing the most valuable type-strain genomes for metagenomic binning, comparative biology and taxonomic classification.</title>
        <authorList>
            <person name="Goeker M."/>
        </authorList>
    </citation>
    <scope>NUCLEOTIDE SEQUENCE [LARGE SCALE GENOMIC DNA]</scope>
    <source>
        <strain evidence="6 7">DSM 45775</strain>
    </source>
</reference>
<evidence type="ECO:0000313" key="7">
    <source>
        <dbReference type="Proteomes" id="UP000295705"/>
    </source>
</evidence>
<comment type="caution">
    <text evidence="6">The sequence shown here is derived from an EMBL/GenBank/DDBJ whole genome shotgun (WGS) entry which is preliminary data.</text>
</comment>
<evidence type="ECO:0000256" key="4">
    <source>
        <dbReference type="ARBA" id="ARBA00023163"/>
    </source>
</evidence>
<dbReference type="InterPro" id="IPR050389">
    <property type="entry name" value="LysR-type_TF"/>
</dbReference>
<dbReference type="GO" id="GO:0003677">
    <property type="term" value="F:DNA binding"/>
    <property type="evidence" value="ECO:0007669"/>
    <property type="project" value="UniProtKB-KW"/>
</dbReference>
<dbReference type="PANTHER" id="PTHR30118">
    <property type="entry name" value="HTH-TYPE TRANSCRIPTIONAL REGULATOR LEUO-RELATED"/>
    <property type="match status" value="1"/>
</dbReference>
<dbReference type="EMBL" id="SNYO01000001">
    <property type="protein sequence ID" value="TDQ65400.1"/>
    <property type="molecule type" value="Genomic_DNA"/>
</dbReference>
<dbReference type="InterPro" id="IPR005119">
    <property type="entry name" value="LysR_subst-bd"/>
</dbReference>
<dbReference type="InterPro" id="IPR036390">
    <property type="entry name" value="WH_DNA-bd_sf"/>
</dbReference>
<gene>
    <name evidence="6" type="ORF">EV188_101650</name>
</gene>
<keyword evidence="4" id="KW-0804">Transcription</keyword>
<evidence type="ECO:0000313" key="6">
    <source>
        <dbReference type="EMBL" id="TDQ65400.1"/>
    </source>
</evidence>
<protein>
    <submittedName>
        <fullName evidence="6">DNA-binding transcriptional LysR family regulator</fullName>
    </submittedName>
</protein>
<dbReference type="Gene3D" id="1.10.10.10">
    <property type="entry name" value="Winged helix-like DNA-binding domain superfamily/Winged helix DNA-binding domain"/>
    <property type="match status" value="1"/>
</dbReference>
<dbReference type="PROSITE" id="PS50931">
    <property type="entry name" value="HTH_LYSR"/>
    <property type="match status" value="1"/>
</dbReference>